<evidence type="ECO:0000256" key="3">
    <source>
        <dbReference type="ARBA" id="ARBA00022912"/>
    </source>
</evidence>
<keyword evidence="3" id="KW-0904">Protein phosphatase</keyword>
<dbReference type="Gene3D" id="3.40.50.2300">
    <property type="match status" value="1"/>
</dbReference>
<reference evidence="5" key="1">
    <citation type="submission" date="2018-06" db="EMBL/GenBank/DDBJ databases">
        <authorList>
            <person name="Zhirakovskaya E."/>
        </authorList>
    </citation>
    <scope>NUCLEOTIDE SEQUENCE</scope>
</reference>
<evidence type="ECO:0000256" key="1">
    <source>
        <dbReference type="ARBA" id="ARBA00011063"/>
    </source>
</evidence>
<dbReference type="GO" id="GO:0004725">
    <property type="term" value="F:protein tyrosine phosphatase activity"/>
    <property type="evidence" value="ECO:0007669"/>
    <property type="project" value="UniProtKB-EC"/>
</dbReference>
<organism evidence="5">
    <name type="scientific">hydrothermal vent metagenome</name>
    <dbReference type="NCBI Taxonomy" id="652676"/>
    <lineage>
        <taxon>unclassified sequences</taxon>
        <taxon>metagenomes</taxon>
        <taxon>ecological metagenomes</taxon>
    </lineage>
</organism>
<dbReference type="PANTHER" id="PTHR11717">
    <property type="entry name" value="LOW MOLECULAR WEIGHT PROTEIN TYROSINE PHOSPHATASE"/>
    <property type="match status" value="1"/>
</dbReference>
<dbReference type="AlphaFoldDB" id="A0A3B0RGB8"/>
<keyword evidence="2 5" id="KW-0378">Hydrolase</keyword>
<dbReference type="EC" id="3.1.3.48" evidence="5"/>
<dbReference type="InterPro" id="IPR050438">
    <property type="entry name" value="LMW_PTPase"/>
</dbReference>
<proteinExistence type="inferred from homology"/>
<dbReference type="PRINTS" id="PR00719">
    <property type="entry name" value="LMWPTPASE"/>
</dbReference>
<sequence>MPRSQIYDGKPTPPPANILFVCTGNTCRSPLAEVIARSMFDREPVTFSSAGTHAVPGTTATQHARTVARERSLDLSGHRARPLEQSEPLDLVLGMEEYHVDTIRRTCPNLQITRFRCLDEHSTVADPYGCDLDAYRTAADHIENALTMLLADLHEIIADTRERP</sequence>
<name>A0A3B0RGB8_9ZZZZ</name>
<dbReference type="EMBL" id="UOEI01000081">
    <property type="protein sequence ID" value="VAV92424.1"/>
    <property type="molecule type" value="Genomic_DNA"/>
</dbReference>
<dbReference type="InterPro" id="IPR036196">
    <property type="entry name" value="Ptyr_pPase_sf"/>
</dbReference>
<evidence type="ECO:0000256" key="2">
    <source>
        <dbReference type="ARBA" id="ARBA00022801"/>
    </source>
</evidence>
<gene>
    <name evidence="5" type="ORF">MNBD_ACTINO01-2172</name>
</gene>
<dbReference type="InterPro" id="IPR017867">
    <property type="entry name" value="Tyr_phospatase_low_mol_wt"/>
</dbReference>
<protein>
    <submittedName>
        <fullName evidence="5">Low molecular weight protein tyrosine phosphatase</fullName>
        <ecNumber evidence="5">3.1.3.48</ecNumber>
    </submittedName>
</protein>
<comment type="similarity">
    <text evidence="1">Belongs to the low molecular weight phosphotyrosine protein phosphatase family.</text>
</comment>
<accession>A0A3B0RGB8</accession>
<dbReference type="SUPFAM" id="SSF52788">
    <property type="entry name" value="Phosphotyrosine protein phosphatases I"/>
    <property type="match status" value="1"/>
</dbReference>
<dbReference type="SMART" id="SM00226">
    <property type="entry name" value="LMWPc"/>
    <property type="match status" value="1"/>
</dbReference>
<feature type="domain" description="Phosphotyrosine protein phosphatase I" evidence="4">
    <location>
        <begin position="16"/>
        <end position="152"/>
    </location>
</feature>
<dbReference type="Pfam" id="PF01451">
    <property type="entry name" value="LMWPc"/>
    <property type="match status" value="1"/>
</dbReference>
<dbReference type="PANTHER" id="PTHR11717:SF31">
    <property type="entry name" value="LOW MOLECULAR WEIGHT PROTEIN-TYROSINE-PHOSPHATASE ETP-RELATED"/>
    <property type="match status" value="1"/>
</dbReference>
<evidence type="ECO:0000259" key="4">
    <source>
        <dbReference type="SMART" id="SM00226"/>
    </source>
</evidence>
<evidence type="ECO:0000313" key="5">
    <source>
        <dbReference type="EMBL" id="VAV92424.1"/>
    </source>
</evidence>
<dbReference type="InterPro" id="IPR023485">
    <property type="entry name" value="Ptyr_pPase"/>
</dbReference>